<evidence type="ECO:0000256" key="3">
    <source>
        <dbReference type="ARBA" id="ARBA00022777"/>
    </source>
</evidence>
<dbReference type="InterPro" id="IPR050306">
    <property type="entry name" value="PfkB_Carbo_kinase"/>
</dbReference>
<evidence type="ECO:0000259" key="4">
    <source>
        <dbReference type="Pfam" id="PF00294"/>
    </source>
</evidence>
<dbReference type="SUPFAM" id="SSF53613">
    <property type="entry name" value="Ribokinase-like"/>
    <property type="match status" value="1"/>
</dbReference>
<dbReference type="InterPro" id="IPR011611">
    <property type="entry name" value="PfkB_dom"/>
</dbReference>
<protein>
    <submittedName>
        <fullName evidence="5">Carbohydrate kinase</fullName>
    </submittedName>
</protein>
<accession>A0A6M7WZH6</accession>
<dbReference type="Proteomes" id="UP000503017">
    <property type="component" value="Chromosome"/>
</dbReference>
<dbReference type="Pfam" id="PF00294">
    <property type="entry name" value="PfkB"/>
    <property type="match status" value="1"/>
</dbReference>
<dbReference type="PANTHER" id="PTHR43085:SF57">
    <property type="entry name" value="CARBOHYDRATE KINASE PFKB DOMAIN-CONTAINING PROTEIN"/>
    <property type="match status" value="1"/>
</dbReference>
<sequence>MVTEKKQSGPAYDRESPMSAVDVVGTGFTVLDRIYADSLAVSSEDLGGSCGNVLISLAMLQRNVAPVLSLGEDEVGIRLVVAFRHAGAETRYIRQTEHIRSPILAQRLHGPGVHTFEFRCPETSIDLPRYEPIDWEDVSRALPAIKNCNVFYTDRLSGAIVDAMEAAADAGSTVYFEPSALGDKELFRRAVAAASVLKFSAERLATLAGQVAPHDALFLIVTHGEAGLEVRRGAEKAWCKSYPAPELRDTCGSGDMVSVGVIDWLLSRRDRATRKISIDEFVVGIEAGQRLAAENCAYVGARGIFRERGAEYARSVLRG</sequence>
<dbReference type="InterPro" id="IPR029056">
    <property type="entry name" value="Ribokinase-like"/>
</dbReference>
<name>A0A6M7WZH6_RHILI</name>
<feature type="domain" description="Carbohydrate kinase PfkB" evidence="4">
    <location>
        <begin position="45"/>
        <end position="270"/>
    </location>
</feature>
<evidence type="ECO:0000313" key="6">
    <source>
        <dbReference type="Proteomes" id="UP000503017"/>
    </source>
</evidence>
<dbReference type="EMBL" id="CP033367">
    <property type="protein sequence ID" value="QKD05574.1"/>
    <property type="molecule type" value="Genomic_DNA"/>
</dbReference>
<gene>
    <name evidence="5" type="ORF">EB235_32190</name>
</gene>
<dbReference type="CDD" id="cd01167">
    <property type="entry name" value="bac_FRK"/>
    <property type="match status" value="1"/>
</dbReference>
<organism evidence="5 6">
    <name type="scientific">Mesorhizobium loti R88b</name>
    <dbReference type="NCBI Taxonomy" id="935548"/>
    <lineage>
        <taxon>Bacteria</taxon>
        <taxon>Pseudomonadati</taxon>
        <taxon>Pseudomonadota</taxon>
        <taxon>Alphaproteobacteria</taxon>
        <taxon>Hyphomicrobiales</taxon>
        <taxon>Phyllobacteriaceae</taxon>
        <taxon>Mesorhizobium</taxon>
    </lineage>
</organism>
<keyword evidence="3 5" id="KW-0418">Kinase</keyword>
<comment type="similarity">
    <text evidence="1">Belongs to the carbohydrate kinase PfkB family.</text>
</comment>
<keyword evidence="2" id="KW-0808">Transferase</keyword>
<dbReference type="Gene3D" id="3.40.1190.20">
    <property type="match status" value="1"/>
</dbReference>
<dbReference type="PANTHER" id="PTHR43085">
    <property type="entry name" value="HEXOKINASE FAMILY MEMBER"/>
    <property type="match status" value="1"/>
</dbReference>
<dbReference type="AlphaFoldDB" id="A0A6M7WZH6"/>
<evidence type="ECO:0000256" key="2">
    <source>
        <dbReference type="ARBA" id="ARBA00022679"/>
    </source>
</evidence>
<dbReference type="GO" id="GO:0016301">
    <property type="term" value="F:kinase activity"/>
    <property type="evidence" value="ECO:0007669"/>
    <property type="project" value="UniProtKB-KW"/>
</dbReference>
<reference evidence="5 6" key="1">
    <citation type="submission" date="2018-10" db="EMBL/GenBank/DDBJ databases">
        <authorList>
            <person name="Perry B.J."/>
            <person name="Sullivan J.T."/>
            <person name="Murphy R.J.T."/>
            <person name="Ramsay J.P."/>
            <person name="Ronson C.W."/>
        </authorList>
    </citation>
    <scope>NUCLEOTIDE SEQUENCE [LARGE SCALE GENOMIC DNA]</scope>
    <source>
        <strain evidence="5 6">R88b</strain>
    </source>
</reference>
<evidence type="ECO:0000313" key="5">
    <source>
        <dbReference type="EMBL" id="QKD05574.1"/>
    </source>
</evidence>
<evidence type="ECO:0000256" key="1">
    <source>
        <dbReference type="ARBA" id="ARBA00010688"/>
    </source>
</evidence>
<proteinExistence type="inferred from homology"/>